<dbReference type="SMART" id="SM00047">
    <property type="entry name" value="LYZ2"/>
    <property type="match status" value="1"/>
</dbReference>
<organism evidence="3 4">
    <name type="scientific">Anaerocolumna xylanovorans DSM 12503</name>
    <dbReference type="NCBI Taxonomy" id="1121345"/>
    <lineage>
        <taxon>Bacteria</taxon>
        <taxon>Bacillati</taxon>
        <taxon>Bacillota</taxon>
        <taxon>Clostridia</taxon>
        <taxon>Lachnospirales</taxon>
        <taxon>Lachnospiraceae</taxon>
        <taxon>Anaerocolumna</taxon>
    </lineage>
</organism>
<evidence type="ECO:0000259" key="2">
    <source>
        <dbReference type="SMART" id="SM00047"/>
    </source>
</evidence>
<evidence type="ECO:0000256" key="1">
    <source>
        <dbReference type="ARBA" id="ARBA00022801"/>
    </source>
</evidence>
<sequence>MKNEDFIKAIAVAAIKHYPAFRILPSLTIAQAILESRWGKSGLAKDCYNYFGMKWSSTCGTACKEYATCEQTAEGVPYTIKAKFRRYSNLEEGIAGYYKFLGYPRYSNLKGITDYREACELIRKDGWATDTCYSIKLVELIQAYKLWKYDLQAVYAKGPEEAITPGGDFLAIIWLQDRLNGCLKGKAGFRELAVDGIYGEKTRTALLLYWKKLGWNKNGVSTGWEAGNKTRAVLAAI</sequence>
<dbReference type="Gene3D" id="1.10.101.10">
    <property type="entry name" value="PGBD-like superfamily/PGBD"/>
    <property type="match status" value="1"/>
</dbReference>
<dbReference type="PANTHER" id="PTHR33308">
    <property type="entry name" value="PEPTIDOGLYCAN HYDROLASE FLGJ"/>
    <property type="match status" value="1"/>
</dbReference>
<gene>
    <name evidence="3" type="ORF">SAMN02745217_01704</name>
</gene>
<keyword evidence="1 3" id="KW-0378">Hydrolase</keyword>
<dbReference type="InterPro" id="IPR002901">
    <property type="entry name" value="MGlyc_endo_b_GlcNAc-like_dom"/>
</dbReference>
<dbReference type="Gene3D" id="1.10.530.10">
    <property type="match status" value="1"/>
</dbReference>
<dbReference type="Pfam" id="PF01832">
    <property type="entry name" value="Glucosaminidase"/>
    <property type="match status" value="1"/>
</dbReference>
<evidence type="ECO:0000313" key="4">
    <source>
        <dbReference type="Proteomes" id="UP000184612"/>
    </source>
</evidence>
<dbReference type="EMBL" id="FRFD01000005">
    <property type="protein sequence ID" value="SHO48162.1"/>
    <property type="molecule type" value="Genomic_DNA"/>
</dbReference>
<dbReference type="RefSeq" id="WP_073588431.1">
    <property type="nucleotide sequence ID" value="NZ_FRFD01000005.1"/>
</dbReference>
<protein>
    <submittedName>
        <fullName evidence="3">Flagellum-specific peptidoglycan hydrolase FlgJ</fullName>
    </submittedName>
</protein>
<dbReference type="STRING" id="1121345.SAMN02745217_01704"/>
<dbReference type="InterPro" id="IPR036366">
    <property type="entry name" value="PGBDSf"/>
</dbReference>
<dbReference type="AlphaFoldDB" id="A0A1M7Y6A2"/>
<feature type="domain" description="Mannosyl-glycoprotein endo-beta-N-acetylglucosamidase-like" evidence="2">
    <location>
        <begin position="4"/>
        <end position="150"/>
    </location>
</feature>
<dbReference type="PANTHER" id="PTHR33308:SF9">
    <property type="entry name" value="PEPTIDOGLYCAN HYDROLASE FLGJ"/>
    <property type="match status" value="1"/>
</dbReference>
<accession>A0A1M7Y6A2</accession>
<dbReference type="Proteomes" id="UP000184612">
    <property type="component" value="Unassembled WGS sequence"/>
</dbReference>
<name>A0A1M7Y6A2_9FIRM</name>
<dbReference type="InterPro" id="IPR051056">
    <property type="entry name" value="Glycosyl_Hydrolase_73"/>
</dbReference>
<evidence type="ECO:0000313" key="3">
    <source>
        <dbReference type="EMBL" id="SHO48162.1"/>
    </source>
</evidence>
<proteinExistence type="predicted"/>
<dbReference type="OrthoDB" id="1851050at2"/>
<keyword evidence="4" id="KW-1185">Reference proteome</keyword>
<reference evidence="3 4" key="1">
    <citation type="submission" date="2016-12" db="EMBL/GenBank/DDBJ databases">
        <authorList>
            <person name="Song W.-J."/>
            <person name="Kurnit D.M."/>
        </authorList>
    </citation>
    <scope>NUCLEOTIDE SEQUENCE [LARGE SCALE GENOMIC DNA]</scope>
    <source>
        <strain evidence="3 4">DSM 12503</strain>
    </source>
</reference>
<dbReference type="Gene3D" id="4.10.80.30">
    <property type="entry name" value="DNA polymerase, domain 6"/>
    <property type="match status" value="1"/>
</dbReference>
<dbReference type="GO" id="GO:0004040">
    <property type="term" value="F:amidase activity"/>
    <property type="evidence" value="ECO:0007669"/>
    <property type="project" value="InterPro"/>
</dbReference>